<dbReference type="AlphaFoldDB" id="A0A3D8QBT0"/>
<dbReference type="GO" id="GO:0050660">
    <property type="term" value="F:flavin adenine dinucleotide binding"/>
    <property type="evidence" value="ECO:0007669"/>
    <property type="project" value="InterPro"/>
</dbReference>
<proteinExistence type="inferred from homology"/>
<protein>
    <recommendedName>
        <fullName evidence="7">FAD-binding PCMH-type domain-containing protein</fullName>
    </recommendedName>
</protein>
<dbReference type="GeneID" id="38121380"/>
<accession>A0A3D8QBT0</accession>
<evidence type="ECO:0000313" key="5">
    <source>
        <dbReference type="EMBL" id="RDW59315.1"/>
    </source>
</evidence>
<dbReference type="GO" id="GO:0016491">
    <property type="term" value="F:oxidoreductase activity"/>
    <property type="evidence" value="ECO:0007669"/>
    <property type="project" value="UniProtKB-KW"/>
</dbReference>
<evidence type="ECO:0008006" key="7">
    <source>
        <dbReference type="Google" id="ProtNLM"/>
    </source>
</evidence>
<evidence type="ECO:0000256" key="3">
    <source>
        <dbReference type="ARBA" id="ARBA00022827"/>
    </source>
</evidence>
<comment type="caution">
    <text evidence="5">The sequence shown here is derived from an EMBL/GenBank/DDBJ whole genome shotgun (WGS) entry which is preliminary data.</text>
</comment>
<dbReference type="InterPro" id="IPR036318">
    <property type="entry name" value="FAD-bd_PCMH-like_sf"/>
</dbReference>
<keyword evidence="3" id="KW-0274">FAD</keyword>
<dbReference type="RefSeq" id="XP_026598349.1">
    <property type="nucleotide sequence ID" value="XM_026753026.1"/>
</dbReference>
<evidence type="ECO:0000256" key="4">
    <source>
        <dbReference type="ARBA" id="ARBA00023002"/>
    </source>
</evidence>
<keyword evidence="2" id="KW-0285">Flavoprotein</keyword>
<dbReference type="PANTHER" id="PTHR42973:SF7">
    <property type="entry name" value="FAD-BINDING PCMH-TYPE DOMAIN-CONTAINING PROTEIN"/>
    <property type="match status" value="1"/>
</dbReference>
<evidence type="ECO:0000256" key="2">
    <source>
        <dbReference type="ARBA" id="ARBA00022630"/>
    </source>
</evidence>
<organism evidence="5 6">
    <name type="scientific">Aspergillus mulundensis</name>
    <dbReference type="NCBI Taxonomy" id="1810919"/>
    <lineage>
        <taxon>Eukaryota</taxon>
        <taxon>Fungi</taxon>
        <taxon>Dikarya</taxon>
        <taxon>Ascomycota</taxon>
        <taxon>Pezizomycotina</taxon>
        <taxon>Eurotiomycetes</taxon>
        <taxon>Eurotiomycetidae</taxon>
        <taxon>Eurotiales</taxon>
        <taxon>Aspergillaceae</taxon>
        <taxon>Aspergillus</taxon>
        <taxon>Aspergillus subgen. Nidulantes</taxon>
    </lineage>
</organism>
<keyword evidence="6" id="KW-1185">Reference proteome</keyword>
<keyword evidence="4" id="KW-0560">Oxidoreductase</keyword>
<reference evidence="5 6" key="1">
    <citation type="journal article" date="2018" name="IMA Fungus">
        <title>IMA Genome-F 9: Draft genome sequence of Annulohypoxylon stygium, Aspergillus mulundensis, Berkeleyomyces basicola (syn. Thielaviopsis basicola), Ceratocystis smalleyi, two Cercospora beticola strains, Coleophoma cylindrospora, Fusarium fracticaudum, Phialophora cf. hyalina, and Morchella septimelata.</title>
        <authorList>
            <person name="Wingfield B.D."/>
            <person name="Bills G.F."/>
            <person name="Dong Y."/>
            <person name="Huang W."/>
            <person name="Nel W.J."/>
            <person name="Swalarsk-Parry B.S."/>
            <person name="Vaghefi N."/>
            <person name="Wilken P.M."/>
            <person name="An Z."/>
            <person name="de Beer Z.W."/>
            <person name="De Vos L."/>
            <person name="Chen L."/>
            <person name="Duong T.A."/>
            <person name="Gao Y."/>
            <person name="Hammerbacher A."/>
            <person name="Kikkert J.R."/>
            <person name="Li Y."/>
            <person name="Li H."/>
            <person name="Li K."/>
            <person name="Li Q."/>
            <person name="Liu X."/>
            <person name="Ma X."/>
            <person name="Naidoo K."/>
            <person name="Pethybridge S.J."/>
            <person name="Sun J."/>
            <person name="Steenkamp E.T."/>
            <person name="van der Nest M.A."/>
            <person name="van Wyk S."/>
            <person name="Wingfield M.J."/>
            <person name="Xiong C."/>
            <person name="Yue Q."/>
            <person name="Zhang X."/>
        </authorList>
    </citation>
    <scope>NUCLEOTIDE SEQUENCE [LARGE SCALE GENOMIC DNA]</scope>
    <source>
        <strain evidence="5 6">DSM 5745</strain>
    </source>
</reference>
<dbReference type="SUPFAM" id="SSF56176">
    <property type="entry name" value="FAD-binding/transporter-associated domain-like"/>
    <property type="match status" value="1"/>
</dbReference>
<gene>
    <name evidence="5" type="ORF">DSM5745_11010</name>
</gene>
<dbReference type="STRING" id="1810919.A0A3D8QBT0"/>
<sequence length="471" mass="50851">MASTDKPQILFLCLEHRDYFDSSYSTLFNILIQVAHVQRAKTATAAISAITSTAFKAIIIADEGLTNHDPASRQVLAKVKTYIENGGLAIAGLHFPNFSGMIKFNLFFKGFGLPWKMGDWLRTTFQLNSSATLPESTELASLPRPYSMKVHHIKHARPQEKILVPVPGAMTQSNVFAPEPVDQEQAAVVGARFDLALTLGVGVQDGELFEAAANHGVIAVGGTNKPTLISWVATVVGWTLGGGHGLMTGHYSIGADNILQATTVTPTGSTLTADAFQNQDFFWPIRRSGTFGAVADLTLKAYPNPSVVLCGLDFTARNTTTKMQCGYCTIKERHDSEALAYAGSLFMHDASVENATAAMRPLRQLLGRYNGTSEAAATDGRFRFDRFANLTAMLSSYETVGTVNGITAFRLLTKQTLQDETKRGLLARTLQEVGPQTVAQTNGLPNPSISGTMTLSLQRVSNALSLRTGRT</sequence>
<dbReference type="Proteomes" id="UP000256690">
    <property type="component" value="Unassembled WGS sequence"/>
</dbReference>
<dbReference type="PANTHER" id="PTHR42973">
    <property type="entry name" value="BINDING OXIDOREDUCTASE, PUTATIVE (AFU_ORTHOLOGUE AFUA_1G17690)-RELATED"/>
    <property type="match status" value="1"/>
</dbReference>
<dbReference type="InterPro" id="IPR050416">
    <property type="entry name" value="FAD-linked_Oxidoreductase"/>
</dbReference>
<dbReference type="OrthoDB" id="245563at2759"/>
<dbReference type="InterPro" id="IPR016169">
    <property type="entry name" value="FAD-bd_PCMH_sub2"/>
</dbReference>
<evidence type="ECO:0000256" key="1">
    <source>
        <dbReference type="ARBA" id="ARBA00005466"/>
    </source>
</evidence>
<dbReference type="Gene3D" id="3.30.465.10">
    <property type="match status" value="1"/>
</dbReference>
<comment type="similarity">
    <text evidence="1">Belongs to the oxygen-dependent FAD-linked oxidoreductase family.</text>
</comment>
<dbReference type="EMBL" id="PVWQ01000019">
    <property type="protein sequence ID" value="RDW59315.1"/>
    <property type="molecule type" value="Genomic_DNA"/>
</dbReference>
<evidence type="ECO:0000313" key="6">
    <source>
        <dbReference type="Proteomes" id="UP000256690"/>
    </source>
</evidence>
<name>A0A3D8QBT0_9EURO</name>